<evidence type="ECO:0000313" key="2">
    <source>
        <dbReference type="Proteomes" id="UP000611640"/>
    </source>
</evidence>
<dbReference type="GO" id="GO:0005198">
    <property type="term" value="F:structural molecule activity"/>
    <property type="evidence" value="ECO:0007669"/>
    <property type="project" value="InterPro"/>
</dbReference>
<dbReference type="PANTHER" id="PTHR38009:SF1">
    <property type="entry name" value="CONSERVED HYPOTHETICAL PHAGE TAIL PROTEIN"/>
    <property type="match status" value="1"/>
</dbReference>
<dbReference type="Proteomes" id="UP000611640">
    <property type="component" value="Chromosome"/>
</dbReference>
<reference evidence="1 2" key="1">
    <citation type="submission" date="2020-08" db="EMBL/GenBank/DDBJ databases">
        <title>Whole genome shotgun sequence of Actinocatenispora thailandica NBRC 105041.</title>
        <authorList>
            <person name="Komaki H."/>
            <person name="Tamura T."/>
        </authorList>
    </citation>
    <scope>NUCLEOTIDE SEQUENCE [LARGE SCALE GENOMIC DNA]</scope>
    <source>
        <strain evidence="1 2">NBRC 105041</strain>
    </source>
</reference>
<dbReference type="PANTHER" id="PTHR38009">
    <property type="entry name" value="CONSERVED HYPOTHETICAL PHAGE TAIL PROTEIN"/>
    <property type="match status" value="1"/>
</dbReference>
<proteinExistence type="predicted"/>
<dbReference type="InterPro" id="IPR010667">
    <property type="entry name" value="Phage_T4_Gp19"/>
</dbReference>
<dbReference type="RefSeq" id="WP_030449761.1">
    <property type="nucleotide sequence ID" value="NZ_AP023355.1"/>
</dbReference>
<sequence>MPGPRQIARPGAHTELLSAAIFQLEITGMSTVNFAELGAINMETTTGEYQAIGKKGIEHAKLFGAQKPPTVTLKRGLDKDLTIWTWYQMVRTGLETAYKTCTLKFFRPMDPYPGGPPGLQYILQNAWPSKMNIGSMKSGTSDLVMMELTLICDNIIDPNAKASF</sequence>
<dbReference type="EMBL" id="AP023355">
    <property type="protein sequence ID" value="BCJ37205.1"/>
    <property type="molecule type" value="Genomic_DNA"/>
</dbReference>
<dbReference type="Pfam" id="PF06841">
    <property type="entry name" value="Phage_T4_gp19"/>
    <property type="match status" value="1"/>
</dbReference>
<name>A0A7R7DT59_9ACTN</name>
<gene>
    <name evidence="1" type="ORF">Athai_47080</name>
</gene>
<evidence type="ECO:0008006" key="3">
    <source>
        <dbReference type="Google" id="ProtNLM"/>
    </source>
</evidence>
<dbReference type="InterPro" id="IPR011747">
    <property type="entry name" value="CHP02241"/>
</dbReference>
<protein>
    <recommendedName>
        <fullName evidence="3">Phage tail protein</fullName>
    </recommendedName>
</protein>
<organism evidence="1 2">
    <name type="scientific">Actinocatenispora thailandica</name>
    <dbReference type="NCBI Taxonomy" id="227318"/>
    <lineage>
        <taxon>Bacteria</taxon>
        <taxon>Bacillati</taxon>
        <taxon>Actinomycetota</taxon>
        <taxon>Actinomycetes</taxon>
        <taxon>Micromonosporales</taxon>
        <taxon>Micromonosporaceae</taxon>
        <taxon>Actinocatenispora</taxon>
    </lineage>
</organism>
<evidence type="ECO:0000313" key="1">
    <source>
        <dbReference type="EMBL" id="BCJ37205.1"/>
    </source>
</evidence>
<accession>A0A7R7DT59</accession>
<dbReference type="AlphaFoldDB" id="A0A7R7DT59"/>
<dbReference type="KEGG" id="atl:Athai_47080"/>
<keyword evidence="2" id="KW-1185">Reference proteome</keyword>